<proteinExistence type="predicted"/>
<evidence type="ECO:0000313" key="3">
    <source>
        <dbReference type="Proteomes" id="UP000318815"/>
    </source>
</evidence>
<dbReference type="PROSITE" id="PS51257">
    <property type="entry name" value="PROKAR_LIPOPROTEIN"/>
    <property type="match status" value="1"/>
</dbReference>
<sequence length="225" mass="25622">MFSKQPFISCLFLLATLFSSCFEVIEDVTVNKDGSGNMKLTLNFSQSKTKIATLLMMDSIRGHKVPGRPEIEEKMQEAAAKLRTMKGISNVTQQTDFNNYIATISFSFRNTSDINNLTKKLLDEYEVNTNIAATYSYDQEKAKFTRDYKYSNEVREQFSKMKEKDKEVLKAASYISIFRFGNVISSYSNQAARLAKNQQAVMQRLPLYDLVSGKADISNQIQLSK</sequence>
<keyword evidence="3" id="KW-1185">Reference proteome</keyword>
<evidence type="ECO:0008006" key="4">
    <source>
        <dbReference type="Google" id="ProtNLM"/>
    </source>
</evidence>
<keyword evidence="1" id="KW-0732">Signal</keyword>
<dbReference type="RefSeq" id="WP_146307846.1">
    <property type="nucleotide sequence ID" value="NZ_VOHS01000049.1"/>
</dbReference>
<name>A0A5C6LLF6_9BACT</name>
<protein>
    <recommendedName>
        <fullName evidence="4">DUF541 domain-containing protein</fullName>
    </recommendedName>
</protein>
<dbReference type="AlphaFoldDB" id="A0A5C6LLF6"/>
<organism evidence="2 3">
    <name type="scientific">Chitinophaga pinensis</name>
    <dbReference type="NCBI Taxonomy" id="79329"/>
    <lineage>
        <taxon>Bacteria</taxon>
        <taxon>Pseudomonadati</taxon>
        <taxon>Bacteroidota</taxon>
        <taxon>Chitinophagia</taxon>
        <taxon>Chitinophagales</taxon>
        <taxon>Chitinophagaceae</taxon>
        <taxon>Chitinophaga</taxon>
    </lineage>
</organism>
<evidence type="ECO:0000313" key="2">
    <source>
        <dbReference type="EMBL" id="TWV94024.1"/>
    </source>
</evidence>
<reference evidence="2 3" key="1">
    <citation type="submission" date="2019-08" db="EMBL/GenBank/DDBJ databases">
        <title>Whole genome sequencing of chitin degrading bacteria Chitinophaga pinensis YS16.</title>
        <authorList>
            <person name="Singh R.P."/>
            <person name="Manchanda G."/>
            <person name="Maurya I.K."/>
            <person name="Joshi N.K."/>
            <person name="Srivastava A.K."/>
        </authorList>
    </citation>
    <scope>NUCLEOTIDE SEQUENCE [LARGE SCALE GENOMIC DNA]</scope>
    <source>
        <strain evidence="2 3">YS-16</strain>
    </source>
</reference>
<feature type="chain" id="PRO_5023047534" description="DUF541 domain-containing protein" evidence="1">
    <location>
        <begin position="24"/>
        <end position="225"/>
    </location>
</feature>
<feature type="signal peptide" evidence="1">
    <location>
        <begin position="1"/>
        <end position="23"/>
    </location>
</feature>
<accession>A0A5C6LLF6</accession>
<dbReference type="OrthoDB" id="978751at2"/>
<evidence type="ECO:0000256" key="1">
    <source>
        <dbReference type="SAM" id="SignalP"/>
    </source>
</evidence>
<dbReference type="Proteomes" id="UP000318815">
    <property type="component" value="Unassembled WGS sequence"/>
</dbReference>
<dbReference type="EMBL" id="VOHS01000049">
    <property type="protein sequence ID" value="TWV94024.1"/>
    <property type="molecule type" value="Genomic_DNA"/>
</dbReference>
<comment type="caution">
    <text evidence="2">The sequence shown here is derived from an EMBL/GenBank/DDBJ whole genome shotgun (WGS) entry which is preliminary data.</text>
</comment>
<gene>
    <name evidence="2" type="ORF">FEF09_26175</name>
</gene>